<dbReference type="AlphaFoldDB" id="A0A3N4QAT5"/>
<evidence type="ECO:0000313" key="1">
    <source>
        <dbReference type="EMBL" id="RPE13107.1"/>
    </source>
</evidence>
<proteinExistence type="predicted"/>
<accession>A0A3N4QAT5</accession>
<reference evidence="1 2" key="1">
    <citation type="submission" date="2018-11" db="EMBL/GenBank/DDBJ databases">
        <title>Chitinophaga lutea sp.nov., isolate from arsenic contaminated soil.</title>
        <authorList>
            <person name="Zong Y."/>
        </authorList>
    </citation>
    <scope>NUCLEOTIDE SEQUENCE [LARGE SCALE GENOMIC DNA]</scope>
    <source>
        <strain evidence="1 2">ZY74</strain>
    </source>
</reference>
<comment type="caution">
    <text evidence="1">The sequence shown here is derived from an EMBL/GenBank/DDBJ whole genome shotgun (WGS) entry which is preliminary data.</text>
</comment>
<dbReference type="Proteomes" id="UP000278351">
    <property type="component" value="Unassembled WGS sequence"/>
</dbReference>
<evidence type="ECO:0000313" key="2">
    <source>
        <dbReference type="Proteomes" id="UP000278351"/>
    </source>
</evidence>
<protein>
    <submittedName>
        <fullName evidence="1">DUF2490 domain-containing protein</fullName>
    </submittedName>
</protein>
<name>A0A3N4QAT5_9BACT</name>
<keyword evidence="2" id="KW-1185">Reference proteome</keyword>
<dbReference type="Pfam" id="PF10677">
    <property type="entry name" value="DUF2490"/>
    <property type="match status" value="1"/>
</dbReference>
<organism evidence="1 2">
    <name type="scientific">Chitinophaga lutea</name>
    <dbReference type="NCBI Taxonomy" id="2488634"/>
    <lineage>
        <taxon>Bacteria</taxon>
        <taxon>Pseudomonadati</taxon>
        <taxon>Bacteroidota</taxon>
        <taxon>Chitinophagia</taxon>
        <taxon>Chitinophagales</taxon>
        <taxon>Chitinophagaceae</taxon>
        <taxon>Chitinophaga</taxon>
    </lineage>
</organism>
<sequence length="263" mass="30393">MAPAFIFLGQDKTTRPMKRYFFTIVMSCCIAFGATAQQRQTAGWFAAFNTFRIPASKFSVYMDVQVRTTDKFEALQTLIVRPGLNYHVRKNMIATVGYAWIRLRSMYNSAANQIEFDYLSEHRIWEQFIVNHQVAFVPLQHRFRLEQRFLPKSVVEENDLKNDGFDLAHRFRYFLRGIVPIDGSKAFEKGLFVAAQNELFLNYGDPTRTNGKVFDQNRAYLAVGYRLSPKFDVEGGYLNQFISGPGSARITYHVAQIATYVRL</sequence>
<dbReference type="EMBL" id="RPDH01000001">
    <property type="protein sequence ID" value="RPE13107.1"/>
    <property type="molecule type" value="Genomic_DNA"/>
</dbReference>
<gene>
    <name evidence="1" type="ORF">EGT74_06120</name>
</gene>
<dbReference type="InterPro" id="IPR019619">
    <property type="entry name" value="DUF2490"/>
</dbReference>